<sequence length="207" mass="23582">MNEEQVRNLLEDADRAAGPPQYGMVRARDIRLRLRRRRSITIAVPTAAAAVLLCGVALWNQHQQPAEPAAEPQERIASLEEQVQQLRAQTETAMRLVQEVLAKDRQERRLAALQAELASIPDPAEELQRQAEKTAFTLVYQADRMIGEMNQIESAVEAYEQVIRLFPQNRWADVARERLARIRNQRFNKSPMEGESPCELLESQSSV</sequence>
<accession>A0AAW6U201</accession>
<feature type="transmembrane region" description="Helical" evidence="3">
    <location>
        <begin position="40"/>
        <end position="59"/>
    </location>
</feature>
<feature type="compositionally biased region" description="Basic and acidic residues" evidence="2">
    <location>
        <begin position="1"/>
        <end position="15"/>
    </location>
</feature>
<dbReference type="Gene3D" id="1.25.40.10">
    <property type="entry name" value="Tetratricopeptide repeat domain"/>
    <property type="match status" value="1"/>
</dbReference>
<dbReference type="InterPro" id="IPR011990">
    <property type="entry name" value="TPR-like_helical_dom_sf"/>
</dbReference>
<evidence type="ECO:0000256" key="2">
    <source>
        <dbReference type="SAM" id="MobiDB-lite"/>
    </source>
</evidence>
<reference evidence="4" key="1">
    <citation type="submission" date="2023-05" db="EMBL/GenBank/DDBJ databases">
        <title>Anaerotaeda fermentans gen. nov., sp. nov., a novel anaerobic planctomycete of the new family within the order Sedimentisphaerales isolated from Taman Peninsula, Russia.</title>
        <authorList>
            <person name="Khomyakova M.A."/>
            <person name="Merkel A.Y."/>
            <person name="Slobodkin A.I."/>
        </authorList>
    </citation>
    <scope>NUCLEOTIDE SEQUENCE</scope>
    <source>
        <strain evidence="4">M17dextr</strain>
    </source>
</reference>
<dbReference type="Proteomes" id="UP001431776">
    <property type="component" value="Unassembled WGS sequence"/>
</dbReference>
<keyword evidence="3" id="KW-1133">Transmembrane helix</keyword>
<evidence type="ECO:0008006" key="6">
    <source>
        <dbReference type="Google" id="ProtNLM"/>
    </source>
</evidence>
<feature type="coiled-coil region" evidence="1">
    <location>
        <begin position="69"/>
        <end position="116"/>
    </location>
</feature>
<comment type="caution">
    <text evidence="4">The sequence shown here is derived from an EMBL/GenBank/DDBJ whole genome shotgun (WGS) entry which is preliminary data.</text>
</comment>
<evidence type="ECO:0000256" key="1">
    <source>
        <dbReference type="SAM" id="Coils"/>
    </source>
</evidence>
<dbReference type="AlphaFoldDB" id="A0AAW6U201"/>
<keyword evidence="1" id="KW-0175">Coiled coil</keyword>
<evidence type="ECO:0000313" key="5">
    <source>
        <dbReference type="Proteomes" id="UP001431776"/>
    </source>
</evidence>
<evidence type="ECO:0000256" key="3">
    <source>
        <dbReference type="SAM" id="Phobius"/>
    </source>
</evidence>
<dbReference type="EMBL" id="JASCXX010000014">
    <property type="protein sequence ID" value="MDI6449883.1"/>
    <property type="molecule type" value="Genomic_DNA"/>
</dbReference>
<keyword evidence="3" id="KW-0472">Membrane</keyword>
<dbReference type="RefSeq" id="WP_349245293.1">
    <property type="nucleotide sequence ID" value="NZ_JASCXX010000014.1"/>
</dbReference>
<organism evidence="4 5">
    <name type="scientific">Anaerobaca lacustris</name>
    <dbReference type="NCBI Taxonomy" id="3044600"/>
    <lineage>
        <taxon>Bacteria</taxon>
        <taxon>Pseudomonadati</taxon>
        <taxon>Planctomycetota</taxon>
        <taxon>Phycisphaerae</taxon>
        <taxon>Sedimentisphaerales</taxon>
        <taxon>Anaerobacaceae</taxon>
        <taxon>Anaerobaca</taxon>
    </lineage>
</organism>
<gene>
    <name evidence="4" type="ORF">QJ522_12565</name>
</gene>
<evidence type="ECO:0000313" key="4">
    <source>
        <dbReference type="EMBL" id="MDI6449883.1"/>
    </source>
</evidence>
<protein>
    <recommendedName>
        <fullName evidence="6">Tetratricopeptide repeat protein</fullName>
    </recommendedName>
</protein>
<keyword evidence="3" id="KW-0812">Transmembrane</keyword>
<proteinExistence type="predicted"/>
<feature type="region of interest" description="Disordered" evidence="2">
    <location>
        <begin position="1"/>
        <end position="20"/>
    </location>
</feature>
<keyword evidence="5" id="KW-1185">Reference proteome</keyword>
<name>A0AAW6U201_9BACT</name>